<feature type="domain" description="Fatty acid hydroxylase" evidence="8">
    <location>
        <begin position="83"/>
        <end position="217"/>
    </location>
</feature>
<reference evidence="9 10" key="1">
    <citation type="submission" date="2023-11" db="EMBL/GenBank/DDBJ databases">
        <title>A Novel Polar Bacteriovorax (B. antarcticus) Isolated from the Biocrust in Antarctica.</title>
        <authorList>
            <person name="Mun W."/>
            <person name="Choi S.Y."/>
            <person name="Mitchell R.J."/>
        </authorList>
    </citation>
    <scope>NUCLEOTIDE SEQUENCE [LARGE SCALE GENOMIC DNA]</scope>
    <source>
        <strain evidence="9 10">PP10</strain>
    </source>
</reference>
<name>A0ABU5VVB8_9BACT</name>
<evidence type="ECO:0000256" key="3">
    <source>
        <dbReference type="ARBA" id="ARBA00022989"/>
    </source>
</evidence>
<evidence type="ECO:0000256" key="2">
    <source>
        <dbReference type="ARBA" id="ARBA00022692"/>
    </source>
</evidence>
<feature type="transmembrane region" description="Helical" evidence="7">
    <location>
        <begin position="37"/>
        <end position="60"/>
    </location>
</feature>
<dbReference type="PANTHER" id="PTHR21624:SF1">
    <property type="entry name" value="ALKYLGLYCEROL MONOOXYGENASE"/>
    <property type="match status" value="1"/>
</dbReference>
<keyword evidence="5" id="KW-0443">Lipid metabolism</keyword>
<keyword evidence="3 7" id="KW-1133">Transmembrane helix</keyword>
<keyword evidence="4" id="KW-0560">Oxidoreductase</keyword>
<feature type="transmembrane region" description="Helical" evidence="7">
    <location>
        <begin position="72"/>
        <end position="94"/>
    </location>
</feature>
<keyword evidence="6 7" id="KW-0472">Membrane</keyword>
<keyword evidence="10" id="KW-1185">Reference proteome</keyword>
<evidence type="ECO:0000256" key="4">
    <source>
        <dbReference type="ARBA" id="ARBA00023002"/>
    </source>
</evidence>
<proteinExistence type="predicted"/>
<evidence type="ECO:0000259" key="8">
    <source>
        <dbReference type="Pfam" id="PF04116"/>
    </source>
</evidence>
<evidence type="ECO:0000256" key="7">
    <source>
        <dbReference type="SAM" id="Phobius"/>
    </source>
</evidence>
<feature type="transmembrane region" description="Helical" evidence="7">
    <location>
        <begin position="7"/>
        <end position="25"/>
    </location>
</feature>
<accession>A0ABU5VVB8</accession>
<gene>
    <name evidence="9" type="ORF">SHI21_12270</name>
</gene>
<organism evidence="9 10">
    <name type="scientific">Bacteriovorax antarcticus</name>
    <dbReference type="NCBI Taxonomy" id="3088717"/>
    <lineage>
        <taxon>Bacteria</taxon>
        <taxon>Pseudomonadati</taxon>
        <taxon>Bdellovibrionota</taxon>
        <taxon>Bacteriovoracia</taxon>
        <taxon>Bacteriovoracales</taxon>
        <taxon>Bacteriovoracaceae</taxon>
        <taxon>Bacteriovorax</taxon>
    </lineage>
</organism>
<sequence>MDISFELILVFAVFWMLTIWTVKKYKERALIRNKSEWFIDILGLLQQGFLFPLIQTYLLFAVLQKFTPELRGIISINPLVSFLIQFVIIDYLYYWNHRLMHTSTLWPLHRVHHSAQKLDLWVTSRNSFWSSFFIIYLWIHAFFIFLLNDAKGFLLAIAIGNALDLWRHSGFRLPGKLEKVLEKFMVLPHHHEWHHSSTIYDKNFGANFILWDKWHGTFYSTDKKCEILGEDMQRFSFWNQCFFPWRLK</sequence>
<evidence type="ECO:0000313" key="9">
    <source>
        <dbReference type="EMBL" id="MEA9356991.1"/>
    </source>
</evidence>
<dbReference type="Proteomes" id="UP001302274">
    <property type="component" value="Unassembled WGS sequence"/>
</dbReference>
<protein>
    <submittedName>
        <fullName evidence="9">Sterol desaturase family protein</fullName>
    </submittedName>
</protein>
<comment type="caution">
    <text evidence="9">The sequence shown here is derived from an EMBL/GenBank/DDBJ whole genome shotgun (WGS) entry which is preliminary data.</text>
</comment>
<dbReference type="Pfam" id="PF04116">
    <property type="entry name" value="FA_hydroxylase"/>
    <property type="match status" value="1"/>
</dbReference>
<evidence type="ECO:0000313" key="10">
    <source>
        <dbReference type="Proteomes" id="UP001302274"/>
    </source>
</evidence>
<evidence type="ECO:0000256" key="1">
    <source>
        <dbReference type="ARBA" id="ARBA00004127"/>
    </source>
</evidence>
<evidence type="ECO:0000256" key="6">
    <source>
        <dbReference type="ARBA" id="ARBA00023136"/>
    </source>
</evidence>
<keyword evidence="2 7" id="KW-0812">Transmembrane</keyword>
<comment type="subcellular location">
    <subcellularLocation>
        <location evidence="1">Endomembrane system</location>
        <topology evidence="1">Multi-pass membrane protein</topology>
    </subcellularLocation>
</comment>
<evidence type="ECO:0000256" key="5">
    <source>
        <dbReference type="ARBA" id="ARBA00023098"/>
    </source>
</evidence>
<dbReference type="PANTHER" id="PTHR21624">
    <property type="entry name" value="STEROL DESATURASE-RELATED PROTEIN"/>
    <property type="match status" value="1"/>
</dbReference>
<dbReference type="EMBL" id="JAYGJQ010000002">
    <property type="protein sequence ID" value="MEA9356991.1"/>
    <property type="molecule type" value="Genomic_DNA"/>
</dbReference>
<dbReference type="InterPro" id="IPR006694">
    <property type="entry name" value="Fatty_acid_hydroxylase"/>
</dbReference>
<dbReference type="RefSeq" id="WP_323576885.1">
    <property type="nucleotide sequence ID" value="NZ_JAYGJQ010000002.1"/>
</dbReference>
<feature type="transmembrane region" description="Helical" evidence="7">
    <location>
        <begin position="128"/>
        <end position="147"/>
    </location>
</feature>
<dbReference type="InterPro" id="IPR051689">
    <property type="entry name" value="Sterol_desaturase/TMEM195"/>
</dbReference>